<evidence type="ECO:0000313" key="2">
    <source>
        <dbReference type="EMBL" id="TNN72843.1"/>
    </source>
</evidence>
<dbReference type="AlphaFoldDB" id="A0A4Z2I6J1"/>
<feature type="region of interest" description="Disordered" evidence="1">
    <location>
        <begin position="86"/>
        <end position="111"/>
    </location>
</feature>
<feature type="compositionally biased region" description="Basic and acidic residues" evidence="1">
    <location>
        <begin position="40"/>
        <end position="54"/>
    </location>
</feature>
<accession>A0A4Z2I6J1</accession>
<keyword evidence="3" id="KW-1185">Reference proteome</keyword>
<protein>
    <submittedName>
        <fullName evidence="2">Uncharacterized protein</fullName>
    </submittedName>
</protein>
<evidence type="ECO:0000313" key="3">
    <source>
        <dbReference type="Proteomes" id="UP000314294"/>
    </source>
</evidence>
<name>A0A4Z2I6J1_9TELE</name>
<sequence>MSAVVLEEHRRVFSGLGRVHECCRRPVQPARFLNQNGDSLKAREDEGKTVDKCNDKLEDTTRRPEGYVADQWWRTGGKLLLLLPPPRLQHTGVSPPPSPCGGAQSAGRAAS</sequence>
<evidence type="ECO:0000256" key="1">
    <source>
        <dbReference type="SAM" id="MobiDB-lite"/>
    </source>
</evidence>
<comment type="caution">
    <text evidence="2">The sequence shown here is derived from an EMBL/GenBank/DDBJ whole genome shotgun (WGS) entry which is preliminary data.</text>
</comment>
<gene>
    <name evidence="2" type="ORF">EYF80_016954</name>
</gene>
<organism evidence="2 3">
    <name type="scientific">Liparis tanakae</name>
    <name type="common">Tanaka's snailfish</name>
    <dbReference type="NCBI Taxonomy" id="230148"/>
    <lineage>
        <taxon>Eukaryota</taxon>
        <taxon>Metazoa</taxon>
        <taxon>Chordata</taxon>
        <taxon>Craniata</taxon>
        <taxon>Vertebrata</taxon>
        <taxon>Euteleostomi</taxon>
        <taxon>Actinopterygii</taxon>
        <taxon>Neopterygii</taxon>
        <taxon>Teleostei</taxon>
        <taxon>Neoteleostei</taxon>
        <taxon>Acanthomorphata</taxon>
        <taxon>Eupercaria</taxon>
        <taxon>Perciformes</taxon>
        <taxon>Cottioidei</taxon>
        <taxon>Cottales</taxon>
        <taxon>Liparidae</taxon>
        <taxon>Liparis</taxon>
    </lineage>
</organism>
<dbReference type="Proteomes" id="UP000314294">
    <property type="component" value="Unassembled WGS sequence"/>
</dbReference>
<proteinExistence type="predicted"/>
<dbReference type="EMBL" id="SRLO01000132">
    <property type="protein sequence ID" value="TNN72843.1"/>
    <property type="molecule type" value="Genomic_DNA"/>
</dbReference>
<reference evidence="2 3" key="1">
    <citation type="submission" date="2019-03" db="EMBL/GenBank/DDBJ databases">
        <title>First draft genome of Liparis tanakae, snailfish: a comprehensive survey of snailfish specific genes.</title>
        <authorList>
            <person name="Kim W."/>
            <person name="Song I."/>
            <person name="Jeong J.-H."/>
            <person name="Kim D."/>
            <person name="Kim S."/>
            <person name="Ryu S."/>
            <person name="Song J.Y."/>
            <person name="Lee S.K."/>
        </authorList>
    </citation>
    <scope>NUCLEOTIDE SEQUENCE [LARGE SCALE GENOMIC DNA]</scope>
    <source>
        <tissue evidence="2">Muscle</tissue>
    </source>
</reference>
<feature type="region of interest" description="Disordered" evidence="1">
    <location>
        <begin position="34"/>
        <end position="54"/>
    </location>
</feature>